<dbReference type="Proteomes" id="UP000450676">
    <property type="component" value="Unassembled WGS sequence"/>
</dbReference>
<evidence type="ECO:0000313" key="8">
    <source>
        <dbReference type="Proteomes" id="UP000450676"/>
    </source>
</evidence>
<dbReference type="CDD" id="cd02148">
    <property type="entry name" value="RutE-like"/>
    <property type="match status" value="1"/>
</dbReference>
<name>A0A7X4HGL2_9BURK</name>
<sequence>MNAVPRNAAPARLADDALDLLFRHARSHNAWLARAVDDALLEQLYGLARLCPTSVNGCPARFLFLRTDEAKARLLPALSPGNVDKVRAAPVVAVIAYDTRFHEHLPQLFPHNPGAGAMFEASAALAESTAFRNSSLQGAWLMLAARALGLDCGPLSGFDAAAVNRAFFPDGRVKVNFLCNLGYGDHAQLFPRSPRLDFAQACTLL</sequence>
<evidence type="ECO:0000256" key="2">
    <source>
        <dbReference type="ARBA" id="ARBA00022643"/>
    </source>
</evidence>
<dbReference type="PANTHER" id="PTHR43543:SF1">
    <property type="entry name" value="MALONIC SEMIALDEHYDE REDUCTASE RUTE-RELATED"/>
    <property type="match status" value="1"/>
</dbReference>
<evidence type="ECO:0000256" key="1">
    <source>
        <dbReference type="ARBA" id="ARBA00022630"/>
    </source>
</evidence>
<dbReference type="HAMAP" id="MF_01204">
    <property type="entry name" value="Oxidoreductase_RutE_HadB"/>
    <property type="match status" value="1"/>
</dbReference>
<dbReference type="PANTHER" id="PTHR43543">
    <property type="entry name" value="MALONIC SEMIALDEHYDE REDUCTASE RUTE-RELATED"/>
    <property type="match status" value="1"/>
</dbReference>
<dbReference type="InterPro" id="IPR029479">
    <property type="entry name" value="Nitroreductase"/>
</dbReference>
<keyword evidence="3 5" id="KW-0521">NADP</keyword>
<dbReference type="Gene3D" id="3.40.109.10">
    <property type="entry name" value="NADH Oxidase"/>
    <property type="match status" value="1"/>
</dbReference>
<keyword evidence="4 5" id="KW-0560">Oxidoreductase</keyword>
<dbReference type="EMBL" id="WWCU01000045">
    <property type="protein sequence ID" value="MYN10800.1"/>
    <property type="molecule type" value="Genomic_DNA"/>
</dbReference>
<dbReference type="AlphaFoldDB" id="A0A7X4HGL2"/>
<dbReference type="SUPFAM" id="SSF55469">
    <property type="entry name" value="FMN-dependent nitroreductase-like"/>
    <property type="match status" value="1"/>
</dbReference>
<evidence type="ECO:0000256" key="5">
    <source>
        <dbReference type="HAMAP-Rule" id="MF_01204"/>
    </source>
</evidence>
<proteinExistence type="inferred from homology"/>
<comment type="similarity">
    <text evidence="5">Belongs to the nitroreductase family. HadB/RutE subfamily.</text>
</comment>
<evidence type="ECO:0000256" key="3">
    <source>
        <dbReference type="ARBA" id="ARBA00022857"/>
    </source>
</evidence>
<dbReference type="Pfam" id="PF00881">
    <property type="entry name" value="Nitroreductase"/>
    <property type="match status" value="1"/>
</dbReference>
<comment type="cofactor">
    <cofactor evidence="5">
        <name>FMN</name>
        <dbReference type="ChEBI" id="CHEBI:58210"/>
    </cofactor>
</comment>
<keyword evidence="1 5" id="KW-0285">Flavoprotein</keyword>
<evidence type="ECO:0000256" key="4">
    <source>
        <dbReference type="ARBA" id="ARBA00023002"/>
    </source>
</evidence>
<gene>
    <name evidence="7" type="ORF">GTP77_26115</name>
</gene>
<dbReference type="InterPro" id="IPR000415">
    <property type="entry name" value="Nitroreductase-like"/>
</dbReference>
<dbReference type="RefSeq" id="WP_161075080.1">
    <property type="nucleotide sequence ID" value="NZ_CP086370.1"/>
</dbReference>
<dbReference type="EC" id="1.-.-.-" evidence="5"/>
<evidence type="ECO:0000313" key="7">
    <source>
        <dbReference type="EMBL" id="MYN10800.1"/>
    </source>
</evidence>
<dbReference type="GO" id="GO:0016491">
    <property type="term" value="F:oxidoreductase activity"/>
    <property type="evidence" value="ECO:0007669"/>
    <property type="project" value="UniProtKB-UniRule"/>
</dbReference>
<keyword evidence="8" id="KW-1185">Reference proteome</keyword>
<evidence type="ECO:0000259" key="6">
    <source>
        <dbReference type="Pfam" id="PF00881"/>
    </source>
</evidence>
<dbReference type="InterPro" id="IPR050461">
    <property type="entry name" value="Nitroreductase_HadB/RutE"/>
</dbReference>
<comment type="caution">
    <text evidence="7">The sequence shown here is derived from an EMBL/GenBank/DDBJ whole genome shotgun (WGS) entry which is preliminary data.</text>
</comment>
<protein>
    <recommendedName>
        <fullName evidence="5">Putative NADH dehydrogenase/NAD(P)H nitroreductase GTP77_26115</fullName>
        <ecNumber evidence="5">1.-.-.-</ecNumber>
    </recommendedName>
</protein>
<keyword evidence="5" id="KW-0520">NAD</keyword>
<organism evidence="7 8">
    <name type="scientific">Pseudoduganella aquatica</name>
    <dbReference type="NCBI Taxonomy" id="2660641"/>
    <lineage>
        <taxon>Bacteria</taxon>
        <taxon>Pseudomonadati</taxon>
        <taxon>Pseudomonadota</taxon>
        <taxon>Betaproteobacteria</taxon>
        <taxon>Burkholderiales</taxon>
        <taxon>Oxalobacteraceae</taxon>
        <taxon>Telluria group</taxon>
        <taxon>Pseudoduganella</taxon>
    </lineage>
</organism>
<dbReference type="NCBIfam" id="NF003768">
    <property type="entry name" value="PRK05365.1"/>
    <property type="match status" value="1"/>
</dbReference>
<dbReference type="InterPro" id="IPR023936">
    <property type="entry name" value="RutE-like"/>
</dbReference>
<accession>A0A7X4HGL2</accession>
<keyword evidence="2 5" id="KW-0288">FMN</keyword>
<reference evidence="7 8" key="1">
    <citation type="submission" date="2019-12" db="EMBL/GenBank/DDBJ databases">
        <title>Novel species isolated from a subtropical stream in China.</title>
        <authorList>
            <person name="Lu H."/>
        </authorList>
    </citation>
    <scope>NUCLEOTIDE SEQUENCE [LARGE SCALE GENOMIC DNA]</scope>
    <source>
        <strain evidence="7 8">FT127W</strain>
    </source>
</reference>
<feature type="domain" description="Nitroreductase" evidence="6">
    <location>
        <begin position="26"/>
        <end position="182"/>
    </location>
</feature>